<dbReference type="RefSeq" id="WP_379053267.1">
    <property type="nucleotide sequence ID" value="NZ_JBHUIK010000007.1"/>
</dbReference>
<proteinExistence type="predicted"/>
<reference evidence="2" key="1">
    <citation type="journal article" date="2019" name="Int. J. Syst. Evol. Microbiol.">
        <title>The Global Catalogue of Microorganisms (GCM) 10K type strain sequencing project: providing services to taxonomists for standard genome sequencing and annotation.</title>
        <authorList>
            <consortium name="The Broad Institute Genomics Platform"/>
            <consortium name="The Broad Institute Genome Sequencing Center for Infectious Disease"/>
            <person name="Wu L."/>
            <person name="Ma J."/>
        </authorList>
    </citation>
    <scope>NUCLEOTIDE SEQUENCE [LARGE SCALE GENOMIC DNA]</scope>
    <source>
        <strain evidence="2">CGMCC 1.15474</strain>
    </source>
</reference>
<gene>
    <name evidence="1" type="ORF">ACFSKK_22230</name>
</gene>
<dbReference type="Proteomes" id="UP001597318">
    <property type="component" value="Unassembled WGS sequence"/>
</dbReference>
<evidence type="ECO:0000313" key="1">
    <source>
        <dbReference type="EMBL" id="MFD2216397.1"/>
    </source>
</evidence>
<evidence type="ECO:0000313" key="2">
    <source>
        <dbReference type="Proteomes" id="UP001597318"/>
    </source>
</evidence>
<organism evidence="1 2">
    <name type="scientific">Metabacillus endolithicus</name>
    <dbReference type="NCBI Taxonomy" id="1535204"/>
    <lineage>
        <taxon>Bacteria</taxon>
        <taxon>Bacillati</taxon>
        <taxon>Bacillota</taxon>
        <taxon>Bacilli</taxon>
        <taxon>Bacillales</taxon>
        <taxon>Bacillaceae</taxon>
        <taxon>Metabacillus</taxon>
    </lineage>
</organism>
<accession>A0ABW5C1T8</accession>
<keyword evidence="2" id="KW-1185">Reference proteome</keyword>
<protein>
    <submittedName>
        <fullName evidence="1">Uncharacterized protein</fullName>
    </submittedName>
</protein>
<name>A0ABW5C1T8_9BACI</name>
<dbReference type="EMBL" id="JBHUIK010000007">
    <property type="protein sequence ID" value="MFD2216397.1"/>
    <property type="molecule type" value="Genomic_DNA"/>
</dbReference>
<comment type="caution">
    <text evidence="1">The sequence shown here is derived from an EMBL/GenBank/DDBJ whole genome shotgun (WGS) entry which is preliminary data.</text>
</comment>
<sequence length="61" mass="6749">MRYIWLTGQFRSELSIAENIILFPTKKKPNAISLGLNIGKTRSPGNGVHVAPPEQQTSVDQ</sequence>